<gene>
    <name evidence="1" type="primary">TTNB</name>
</gene>
<dbReference type="EMBL" id="HAEB01015230">
    <property type="protein sequence ID" value="SBQ61757.1"/>
    <property type="molecule type" value="Transcribed_RNA"/>
</dbReference>
<reference evidence="1" key="1">
    <citation type="submission" date="2016-05" db="EMBL/GenBank/DDBJ databases">
        <authorList>
            <person name="Lavstsen T."/>
            <person name="Jespersen J.S."/>
        </authorList>
    </citation>
    <scope>NUCLEOTIDE SEQUENCE</scope>
    <source>
        <tissue evidence="1">Brain</tissue>
    </source>
</reference>
<organism evidence="1">
    <name type="scientific">Nothobranchius korthausae</name>
    <dbReference type="NCBI Taxonomy" id="1143690"/>
    <lineage>
        <taxon>Eukaryota</taxon>
        <taxon>Metazoa</taxon>
        <taxon>Chordata</taxon>
        <taxon>Craniata</taxon>
        <taxon>Vertebrata</taxon>
        <taxon>Euteleostomi</taxon>
        <taxon>Actinopterygii</taxon>
        <taxon>Neopterygii</taxon>
        <taxon>Teleostei</taxon>
        <taxon>Neoteleostei</taxon>
        <taxon>Acanthomorphata</taxon>
        <taxon>Ovalentaria</taxon>
        <taxon>Atherinomorphae</taxon>
        <taxon>Cyprinodontiformes</taxon>
        <taxon>Nothobranchiidae</taxon>
        <taxon>Nothobranchius</taxon>
    </lineage>
</organism>
<feature type="non-terminal residue" evidence="1">
    <location>
        <position position="1"/>
    </location>
</feature>
<sequence>LDIICARLKSKDVKCAILDNIDLRCLIHFSVTCT</sequence>
<accession>A0A1A8FRW8</accession>
<dbReference type="AlphaFoldDB" id="A0A1A8FRW8"/>
<evidence type="ECO:0000313" key="1">
    <source>
        <dbReference type="EMBL" id="SBQ61757.1"/>
    </source>
</evidence>
<name>A0A1A8FRW8_9TELE</name>
<protein>
    <submittedName>
        <fullName evidence="1">Titin b</fullName>
    </submittedName>
</protein>
<proteinExistence type="predicted"/>
<reference evidence="1" key="2">
    <citation type="submission" date="2016-06" db="EMBL/GenBank/DDBJ databases">
        <title>The genome of a short-lived fish provides insights into sex chromosome evolution and the genetic control of aging.</title>
        <authorList>
            <person name="Reichwald K."/>
            <person name="Felder M."/>
            <person name="Petzold A."/>
            <person name="Koch P."/>
            <person name="Groth M."/>
            <person name="Platzer M."/>
        </authorList>
    </citation>
    <scope>NUCLEOTIDE SEQUENCE</scope>
    <source>
        <tissue evidence="1">Brain</tissue>
    </source>
</reference>